<dbReference type="Proteomes" id="UP000076580">
    <property type="component" value="Chromosome 01"/>
</dbReference>
<reference evidence="2 3" key="1">
    <citation type="journal article" date="2016" name="Sci. Rep.">
        <title>Insights into Adaptations to a Near-Obligate Nematode Endoparasitic Lifestyle from the Finished Genome of Drechmeria coniospora.</title>
        <authorList>
            <person name="Zhang L."/>
            <person name="Zhou Z."/>
            <person name="Guo Q."/>
            <person name="Fokkens L."/>
            <person name="Miskei M."/>
            <person name="Pocsi I."/>
            <person name="Zhang W."/>
            <person name="Chen M."/>
            <person name="Wang L."/>
            <person name="Sun Y."/>
            <person name="Donzelli B.G."/>
            <person name="Gibson D.M."/>
            <person name="Nelson D.R."/>
            <person name="Luo J.G."/>
            <person name="Rep M."/>
            <person name="Liu H."/>
            <person name="Yang S."/>
            <person name="Wang J."/>
            <person name="Krasnoff S.B."/>
            <person name="Xu Y."/>
            <person name="Molnar I."/>
            <person name="Lin M."/>
        </authorList>
    </citation>
    <scope>NUCLEOTIDE SEQUENCE [LARGE SCALE GENOMIC DNA]</scope>
    <source>
        <strain evidence="2 3">ARSEF 6962</strain>
    </source>
</reference>
<protein>
    <submittedName>
        <fullName evidence="2">Uncharacterized protein</fullName>
    </submittedName>
</protein>
<name>A0A151GSQ6_DRECN</name>
<sequence length="213" mass="22394">MATPAPSSAAAVTSRARHEKREQQDMLCRTILAQSLSVPPMSMPPRFFIALNPHAHRGPPGALPGGGIIRRRRCVQNEACFSGVSGGGGKAACSCGGPHMASNKHGLDGEKSGNAQRRPNRLPVRRVVADLSCRHQKRAEGLVRAACSHWQQHASAPAATDDGPWEEELLWGSAVGSLAGTELSRSGSGKRTLASVRSKLASSVIKPASQPST</sequence>
<dbReference type="GeneID" id="63713932"/>
<dbReference type="RefSeq" id="XP_040659506.1">
    <property type="nucleotide sequence ID" value="XM_040798623.1"/>
</dbReference>
<feature type="compositionally biased region" description="Low complexity" evidence="1">
    <location>
        <begin position="1"/>
        <end position="14"/>
    </location>
</feature>
<feature type="region of interest" description="Disordered" evidence="1">
    <location>
        <begin position="1"/>
        <end position="24"/>
    </location>
</feature>
<organism evidence="2 3">
    <name type="scientific">Drechmeria coniospora</name>
    <name type="common">Nematophagous fungus</name>
    <name type="synonym">Meria coniospora</name>
    <dbReference type="NCBI Taxonomy" id="98403"/>
    <lineage>
        <taxon>Eukaryota</taxon>
        <taxon>Fungi</taxon>
        <taxon>Dikarya</taxon>
        <taxon>Ascomycota</taxon>
        <taxon>Pezizomycotina</taxon>
        <taxon>Sordariomycetes</taxon>
        <taxon>Hypocreomycetidae</taxon>
        <taxon>Hypocreales</taxon>
        <taxon>Ophiocordycipitaceae</taxon>
        <taxon>Drechmeria</taxon>
    </lineage>
</organism>
<keyword evidence="3" id="KW-1185">Reference proteome</keyword>
<feature type="region of interest" description="Disordered" evidence="1">
    <location>
        <begin position="181"/>
        <end position="213"/>
    </location>
</feature>
<evidence type="ECO:0000313" key="3">
    <source>
        <dbReference type="Proteomes" id="UP000076580"/>
    </source>
</evidence>
<dbReference type="EMBL" id="LAYC01000001">
    <property type="protein sequence ID" value="KYK60154.1"/>
    <property type="molecule type" value="Genomic_DNA"/>
</dbReference>
<evidence type="ECO:0000256" key="1">
    <source>
        <dbReference type="SAM" id="MobiDB-lite"/>
    </source>
</evidence>
<comment type="caution">
    <text evidence="2">The sequence shown here is derived from an EMBL/GenBank/DDBJ whole genome shotgun (WGS) entry which is preliminary data.</text>
</comment>
<proteinExistence type="predicted"/>
<evidence type="ECO:0000313" key="2">
    <source>
        <dbReference type="EMBL" id="KYK60154.1"/>
    </source>
</evidence>
<accession>A0A151GSQ6</accession>
<dbReference type="AlphaFoldDB" id="A0A151GSQ6"/>
<gene>
    <name evidence="2" type="ORF">DCS_01289</name>
</gene>
<dbReference type="InParanoid" id="A0A151GSQ6"/>